<name>A0A6N8HUY3_9FIRM</name>
<proteinExistence type="predicted"/>
<evidence type="ECO:0000313" key="3">
    <source>
        <dbReference type="Proteomes" id="UP000469440"/>
    </source>
</evidence>
<organism evidence="2 3">
    <name type="scientific">Caproicibacter fermentans</name>
    <dbReference type="NCBI Taxonomy" id="2576756"/>
    <lineage>
        <taxon>Bacteria</taxon>
        <taxon>Bacillati</taxon>
        <taxon>Bacillota</taxon>
        <taxon>Clostridia</taxon>
        <taxon>Eubacteriales</taxon>
        <taxon>Acutalibacteraceae</taxon>
        <taxon>Caproicibacter</taxon>
    </lineage>
</organism>
<evidence type="ECO:0000256" key="1">
    <source>
        <dbReference type="SAM" id="MobiDB-lite"/>
    </source>
</evidence>
<sequence length="182" mass="18805">MLDYGNPSNNMMAEYNSAQNAKSSPSVSPESAAKSNTVKTHGSSGGVISEYSSGQNPKTGTATSGNGAVSEYSGKNPMTNQTVSPSASGNKAMLSAPSDAQNKMNAAVSPVQTESKGGVKSNYMGGQGCLPNRTSFPAETPVAMAYVPFQHFDTTYPAERGLVYGTIFPELNKPFLGGGMAK</sequence>
<reference evidence="2 3" key="1">
    <citation type="submission" date="2019-09" db="EMBL/GenBank/DDBJ databases">
        <title>Genome sequence of Clostridium sp. EA1.</title>
        <authorList>
            <person name="Poehlein A."/>
            <person name="Bengelsdorf F.R."/>
            <person name="Daniel R."/>
        </authorList>
    </citation>
    <scope>NUCLEOTIDE SEQUENCE [LARGE SCALE GENOMIC DNA]</scope>
    <source>
        <strain evidence="2 3">EA1</strain>
    </source>
</reference>
<gene>
    <name evidence="2" type="ORF">CAFE_02430</name>
</gene>
<keyword evidence="3" id="KW-1185">Reference proteome</keyword>
<dbReference type="RefSeq" id="WP_228724984.1">
    <property type="nucleotide sequence ID" value="NZ_CP060286.1"/>
</dbReference>
<feature type="compositionally biased region" description="Polar residues" evidence="1">
    <location>
        <begin position="50"/>
        <end position="67"/>
    </location>
</feature>
<feature type="compositionally biased region" description="Polar residues" evidence="1">
    <location>
        <begin position="76"/>
        <end position="89"/>
    </location>
</feature>
<dbReference type="InterPro" id="IPR020256">
    <property type="entry name" value="Spore_coat_CotJA"/>
</dbReference>
<accession>A0A6N8HUY3</accession>
<dbReference type="AlphaFoldDB" id="A0A6N8HUY3"/>
<feature type="region of interest" description="Disordered" evidence="1">
    <location>
        <begin position="1"/>
        <end position="104"/>
    </location>
</feature>
<protein>
    <submittedName>
        <fullName evidence="2">Spore coat associated protein JA (CotJA)</fullName>
    </submittedName>
</protein>
<feature type="compositionally biased region" description="Polar residues" evidence="1">
    <location>
        <begin position="1"/>
        <end position="42"/>
    </location>
</feature>
<dbReference type="Proteomes" id="UP000469440">
    <property type="component" value="Unassembled WGS sequence"/>
</dbReference>
<evidence type="ECO:0000313" key="2">
    <source>
        <dbReference type="EMBL" id="MVB09586.1"/>
    </source>
</evidence>
<dbReference type="Pfam" id="PF11007">
    <property type="entry name" value="CotJA"/>
    <property type="match status" value="1"/>
</dbReference>
<comment type="caution">
    <text evidence="2">The sequence shown here is derived from an EMBL/GenBank/DDBJ whole genome shotgun (WGS) entry which is preliminary data.</text>
</comment>
<dbReference type="EMBL" id="VWXL01000010">
    <property type="protein sequence ID" value="MVB09586.1"/>
    <property type="molecule type" value="Genomic_DNA"/>
</dbReference>